<accession>A0A284RU41</accession>
<proteinExistence type="predicted"/>
<dbReference type="Proteomes" id="UP000219338">
    <property type="component" value="Unassembled WGS sequence"/>
</dbReference>
<organism evidence="1 2">
    <name type="scientific">Armillaria ostoyae</name>
    <name type="common">Armillaria root rot fungus</name>
    <dbReference type="NCBI Taxonomy" id="47428"/>
    <lineage>
        <taxon>Eukaryota</taxon>
        <taxon>Fungi</taxon>
        <taxon>Dikarya</taxon>
        <taxon>Basidiomycota</taxon>
        <taxon>Agaricomycotina</taxon>
        <taxon>Agaricomycetes</taxon>
        <taxon>Agaricomycetidae</taxon>
        <taxon>Agaricales</taxon>
        <taxon>Marasmiineae</taxon>
        <taxon>Physalacriaceae</taxon>
        <taxon>Armillaria</taxon>
    </lineage>
</organism>
<gene>
    <name evidence="1" type="ORF">ARMOST_15711</name>
</gene>
<sequence length="71" mass="8030">MAKHLLFIPLTDHHNAASASSLLYYSIQLLCRRHLAARPQGTSCATIFDQQRNSDLRLLTLEWVSVRGEPP</sequence>
<dbReference type="EMBL" id="FUEG01000016">
    <property type="protein sequence ID" value="SJL12288.1"/>
    <property type="molecule type" value="Genomic_DNA"/>
</dbReference>
<evidence type="ECO:0000313" key="1">
    <source>
        <dbReference type="EMBL" id="SJL12288.1"/>
    </source>
</evidence>
<evidence type="ECO:0000313" key="2">
    <source>
        <dbReference type="Proteomes" id="UP000219338"/>
    </source>
</evidence>
<dbReference type="OrthoDB" id="3064641at2759"/>
<reference evidence="2" key="1">
    <citation type="journal article" date="2017" name="Nat. Ecol. Evol.">
        <title>Genome expansion and lineage-specific genetic innovations in the forest pathogenic fungi Armillaria.</title>
        <authorList>
            <person name="Sipos G."/>
            <person name="Prasanna A.N."/>
            <person name="Walter M.C."/>
            <person name="O'Connor E."/>
            <person name="Balint B."/>
            <person name="Krizsan K."/>
            <person name="Kiss B."/>
            <person name="Hess J."/>
            <person name="Varga T."/>
            <person name="Slot J."/>
            <person name="Riley R."/>
            <person name="Boka B."/>
            <person name="Rigling D."/>
            <person name="Barry K."/>
            <person name="Lee J."/>
            <person name="Mihaltcheva S."/>
            <person name="LaButti K."/>
            <person name="Lipzen A."/>
            <person name="Waldron R."/>
            <person name="Moloney N.M."/>
            <person name="Sperisen C."/>
            <person name="Kredics L."/>
            <person name="Vagvoelgyi C."/>
            <person name="Patrignani A."/>
            <person name="Fitzpatrick D."/>
            <person name="Nagy I."/>
            <person name="Doyle S."/>
            <person name="Anderson J.B."/>
            <person name="Grigoriev I.V."/>
            <person name="Gueldener U."/>
            <person name="Muensterkoetter M."/>
            <person name="Nagy L.G."/>
        </authorList>
    </citation>
    <scope>NUCLEOTIDE SEQUENCE [LARGE SCALE GENOMIC DNA]</scope>
    <source>
        <strain evidence="2">C18/9</strain>
    </source>
</reference>
<keyword evidence="2" id="KW-1185">Reference proteome</keyword>
<protein>
    <submittedName>
        <fullName evidence="1">Uncharacterized protein</fullName>
    </submittedName>
</protein>
<name>A0A284RU41_ARMOS</name>
<dbReference type="AlphaFoldDB" id="A0A284RU41"/>